<accession>A0A8T0D7X2</accession>
<dbReference type="GO" id="GO:0006979">
    <property type="term" value="P:response to oxidative stress"/>
    <property type="evidence" value="ECO:0007669"/>
    <property type="project" value="InterPro"/>
</dbReference>
<dbReference type="NCBIfam" id="TIGR00357">
    <property type="entry name" value="peptide-methionine (R)-S-oxide reductase MsrB"/>
    <property type="match status" value="1"/>
</dbReference>
<comment type="catalytic activity">
    <reaction evidence="5 6">
        <text>L-methionyl-[protein] + [thioredoxin]-disulfide + H2O = L-methionyl-(R)-S-oxide-[protein] + [thioredoxin]-dithiol</text>
        <dbReference type="Rhea" id="RHEA:24164"/>
        <dbReference type="Rhea" id="RHEA-COMP:10698"/>
        <dbReference type="Rhea" id="RHEA-COMP:10700"/>
        <dbReference type="Rhea" id="RHEA-COMP:12313"/>
        <dbReference type="Rhea" id="RHEA-COMP:12314"/>
        <dbReference type="ChEBI" id="CHEBI:15377"/>
        <dbReference type="ChEBI" id="CHEBI:16044"/>
        <dbReference type="ChEBI" id="CHEBI:29950"/>
        <dbReference type="ChEBI" id="CHEBI:45764"/>
        <dbReference type="ChEBI" id="CHEBI:50058"/>
        <dbReference type="EC" id="1.8.4.12"/>
    </reaction>
</comment>
<evidence type="ECO:0000256" key="6">
    <source>
        <dbReference type="RuleBase" id="RU365044"/>
    </source>
</evidence>
<name>A0A8T0D7X2_9TREM</name>
<comment type="caution">
    <text evidence="8">The sequence shown here is derived from an EMBL/GenBank/DDBJ whole genome shotgun (WGS) entry which is preliminary data.</text>
</comment>
<dbReference type="PANTHER" id="PTHR10173:SF52">
    <property type="entry name" value="METHIONINE-R-SULFOXIDE REDUCTASE B1"/>
    <property type="match status" value="1"/>
</dbReference>
<keyword evidence="9" id="KW-1185">Reference proteome</keyword>
<dbReference type="Gene3D" id="2.170.150.20">
    <property type="entry name" value="Peptide methionine sulfoxide reductase"/>
    <property type="match status" value="1"/>
</dbReference>
<evidence type="ECO:0000313" key="9">
    <source>
        <dbReference type="Proteomes" id="UP000699462"/>
    </source>
</evidence>
<dbReference type="InterPro" id="IPR002579">
    <property type="entry name" value="Met_Sox_Rdtase_MsrB_dom"/>
</dbReference>
<dbReference type="EMBL" id="JTDF01010176">
    <property type="protein sequence ID" value="KAF8563959.1"/>
    <property type="molecule type" value="Genomic_DNA"/>
</dbReference>
<feature type="domain" description="MsrB" evidence="7">
    <location>
        <begin position="83"/>
        <end position="205"/>
    </location>
</feature>
<keyword evidence="3 6" id="KW-0862">Zinc</keyword>
<dbReference type="InterPro" id="IPR011057">
    <property type="entry name" value="Mss4-like_sf"/>
</dbReference>
<dbReference type="Proteomes" id="UP000699462">
    <property type="component" value="Unassembled WGS sequence"/>
</dbReference>
<organism evidence="8 9">
    <name type="scientific">Paragonimus westermani</name>
    <dbReference type="NCBI Taxonomy" id="34504"/>
    <lineage>
        <taxon>Eukaryota</taxon>
        <taxon>Metazoa</taxon>
        <taxon>Spiralia</taxon>
        <taxon>Lophotrochozoa</taxon>
        <taxon>Platyhelminthes</taxon>
        <taxon>Trematoda</taxon>
        <taxon>Digenea</taxon>
        <taxon>Plagiorchiida</taxon>
        <taxon>Troglotremata</taxon>
        <taxon>Troglotrematidae</taxon>
        <taxon>Paragonimus</taxon>
    </lineage>
</organism>
<dbReference type="GO" id="GO:0030091">
    <property type="term" value="P:protein repair"/>
    <property type="evidence" value="ECO:0007669"/>
    <property type="project" value="InterPro"/>
</dbReference>
<comment type="function">
    <text evidence="6">Methionine-sulfoxide reductase that specifically reduces methionine (R)-sulfoxide back to methionine. While in many cases methionine oxidation is the result of random oxidation following oxidative stress, methionine oxidation is also a post-translational modification that takes place on specific residues.</text>
</comment>
<proteinExistence type="inferred from homology"/>
<evidence type="ECO:0000256" key="5">
    <source>
        <dbReference type="ARBA" id="ARBA00048488"/>
    </source>
</evidence>
<evidence type="ECO:0000256" key="1">
    <source>
        <dbReference type="ARBA" id="ARBA00007174"/>
    </source>
</evidence>
<dbReference type="OrthoDB" id="44061at2759"/>
<sequence length="214" mass="24084">MPLTFGVDFFQSFTLTFIYSLHGCKIRKFTPVHPLVLDDNLAEMNLLHLVEKAKGFPSNLKLLLDQERSMSSQEPMIPNILSREQLKLKLSTLQFKVTQEKFTEKPFSGKYLSESRAGLYVCVVCNSKLFDSASKFNSSSGWPSFSNVIERRAVSLRPDTSSGDLRVEVACKNCGAHLGHVFDDGPKPSGLRYCINSSALLHERDQCVRRETDS</sequence>
<evidence type="ECO:0000259" key="7">
    <source>
        <dbReference type="PROSITE" id="PS51790"/>
    </source>
</evidence>
<dbReference type="PANTHER" id="PTHR10173">
    <property type="entry name" value="METHIONINE SULFOXIDE REDUCTASE"/>
    <property type="match status" value="1"/>
</dbReference>
<keyword evidence="4 6" id="KW-0560">Oxidoreductase</keyword>
<dbReference type="GO" id="GO:0046872">
    <property type="term" value="F:metal ion binding"/>
    <property type="evidence" value="ECO:0007669"/>
    <property type="project" value="UniProtKB-KW"/>
</dbReference>
<comment type="similarity">
    <text evidence="1 6">Belongs to the MsrB Met sulfoxide reductase family.</text>
</comment>
<dbReference type="SUPFAM" id="SSF51316">
    <property type="entry name" value="Mss4-like"/>
    <property type="match status" value="1"/>
</dbReference>
<gene>
    <name evidence="8" type="ORF">P879_09789</name>
</gene>
<protein>
    <recommendedName>
        <fullName evidence="6">Peptide-methionine (R)-S-oxide reductase</fullName>
        <ecNumber evidence="6">1.8.4.12</ecNumber>
    </recommendedName>
</protein>
<dbReference type="Pfam" id="PF01641">
    <property type="entry name" value="SelR"/>
    <property type="match status" value="1"/>
</dbReference>
<dbReference type="AlphaFoldDB" id="A0A8T0D7X2"/>
<evidence type="ECO:0000313" key="8">
    <source>
        <dbReference type="EMBL" id="KAF8563959.1"/>
    </source>
</evidence>
<dbReference type="PROSITE" id="PS51790">
    <property type="entry name" value="MSRB"/>
    <property type="match status" value="1"/>
</dbReference>
<keyword evidence="2 6" id="KW-0479">Metal-binding</keyword>
<dbReference type="GO" id="GO:0005737">
    <property type="term" value="C:cytoplasm"/>
    <property type="evidence" value="ECO:0007669"/>
    <property type="project" value="TreeGrafter"/>
</dbReference>
<dbReference type="EC" id="1.8.4.12" evidence="6"/>
<evidence type="ECO:0000256" key="3">
    <source>
        <dbReference type="ARBA" id="ARBA00022833"/>
    </source>
</evidence>
<evidence type="ECO:0000256" key="2">
    <source>
        <dbReference type="ARBA" id="ARBA00022723"/>
    </source>
</evidence>
<dbReference type="InterPro" id="IPR028427">
    <property type="entry name" value="Met_Sox_Rdtase_MsrB"/>
</dbReference>
<dbReference type="GO" id="GO:0033743">
    <property type="term" value="F:peptide-methionine (R)-S-oxide reductase activity"/>
    <property type="evidence" value="ECO:0007669"/>
    <property type="project" value="UniProtKB-EC"/>
</dbReference>
<comment type="cofactor">
    <cofactor evidence="6">
        <name>Zn(2+)</name>
        <dbReference type="ChEBI" id="CHEBI:29105"/>
    </cofactor>
    <text evidence="6">Binds 1 zinc ion per subunit.</text>
</comment>
<reference evidence="8 9" key="1">
    <citation type="submission" date="2019-07" db="EMBL/GenBank/DDBJ databases">
        <title>Annotation for the trematode Paragonimus westermani.</title>
        <authorList>
            <person name="Choi Y.-J."/>
        </authorList>
    </citation>
    <scope>NUCLEOTIDE SEQUENCE [LARGE SCALE GENOMIC DNA]</scope>
    <source>
        <strain evidence="8">180907_Pwestermani</strain>
    </source>
</reference>
<evidence type="ECO:0000256" key="4">
    <source>
        <dbReference type="ARBA" id="ARBA00023002"/>
    </source>
</evidence>
<dbReference type="FunFam" id="2.170.150.20:FF:000001">
    <property type="entry name" value="Peptide methionine sulfoxide reductase MsrB"/>
    <property type="match status" value="1"/>
</dbReference>